<proteinExistence type="inferred from homology"/>
<keyword evidence="6 9" id="KW-1133">Transmembrane helix</keyword>
<feature type="transmembrane region" description="Helical" evidence="9">
    <location>
        <begin position="50"/>
        <end position="68"/>
    </location>
</feature>
<evidence type="ECO:0000256" key="7">
    <source>
        <dbReference type="ARBA" id="ARBA00023136"/>
    </source>
</evidence>
<comment type="function">
    <text evidence="9">Part of the tripartite ATP-independent periplasmic (TRAP) transport system.</text>
</comment>
<dbReference type="InterPro" id="IPR007387">
    <property type="entry name" value="TRAP_DctQ"/>
</dbReference>
<feature type="transmembrane region" description="Helical" evidence="9">
    <location>
        <begin position="12"/>
        <end position="38"/>
    </location>
</feature>
<evidence type="ECO:0000256" key="9">
    <source>
        <dbReference type="RuleBase" id="RU369079"/>
    </source>
</evidence>
<dbReference type="PANTHER" id="PTHR35011:SF10">
    <property type="entry name" value="TRAP TRANSPORTER SMALL PERMEASE PROTEIN"/>
    <property type="match status" value="1"/>
</dbReference>
<keyword evidence="2 9" id="KW-0813">Transport</keyword>
<evidence type="ECO:0000256" key="5">
    <source>
        <dbReference type="ARBA" id="ARBA00022692"/>
    </source>
</evidence>
<evidence type="ECO:0000256" key="3">
    <source>
        <dbReference type="ARBA" id="ARBA00022475"/>
    </source>
</evidence>
<keyword evidence="5 9" id="KW-0812">Transmembrane</keyword>
<evidence type="ECO:0000259" key="10">
    <source>
        <dbReference type="Pfam" id="PF04290"/>
    </source>
</evidence>
<protein>
    <recommendedName>
        <fullName evidence="9">TRAP transporter small permease protein</fullName>
    </recommendedName>
</protein>
<comment type="caution">
    <text evidence="11">The sequence shown here is derived from an EMBL/GenBank/DDBJ whole genome shotgun (WGS) entry which is preliminary data.</text>
</comment>
<keyword evidence="7 9" id="KW-0472">Membrane</keyword>
<evidence type="ECO:0000313" key="11">
    <source>
        <dbReference type="EMBL" id="PZA13098.1"/>
    </source>
</evidence>
<dbReference type="AlphaFoldDB" id="A0A323UZ02"/>
<evidence type="ECO:0000256" key="8">
    <source>
        <dbReference type="ARBA" id="ARBA00038436"/>
    </source>
</evidence>
<accession>A0A323UZ02</accession>
<dbReference type="InterPro" id="IPR055348">
    <property type="entry name" value="DctQ"/>
</dbReference>
<dbReference type="OrthoDB" id="4250245at2"/>
<keyword evidence="4 9" id="KW-0997">Cell inner membrane</keyword>
<evidence type="ECO:0000256" key="2">
    <source>
        <dbReference type="ARBA" id="ARBA00022448"/>
    </source>
</evidence>
<feature type="domain" description="Tripartite ATP-independent periplasmic transporters DctQ component" evidence="10">
    <location>
        <begin position="24"/>
        <end position="157"/>
    </location>
</feature>
<dbReference type="RefSeq" id="WP_110784911.1">
    <property type="nucleotide sequence ID" value="NZ_QKQS01000007.1"/>
</dbReference>
<organism evidence="11 12">
    <name type="scientific">Rhodopseudomonas palustris</name>
    <dbReference type="NCBI Taxonomy" id="1076"/>
    <lineage>
        <taxon>Bacteria</taxon>
        <taxon>Pseudomonadati</taxon>
        <taxon>Pseudomonadota</taxon>
        <taxon>Alphaproteobacteria</taxon>
        <taxon>Hyphomicrobiales</taxon>
        <taxon>Nitrobacteraceae</taxon>
        <taxon>Rhodopseudomonas</taxon>
    </lineage>
</organism>
<comment type="similarity">
    <text evidence="8 9">Belongs to the TRAP transporter small permease family.</text>
</comment>
<evidence type="ECO:0000256" key="6">
    <source>
        <dbReference type="ARBA" id="ARBA00022989"/>
    </source>
</evidence>
<feature type="transmembrane region" description="Helical" evidence="9">
    <location>
        <begin position="135"/>
        <end position="153"/>
    </location>
</feature>
<dbReference type="Proteomes" id="UP000248134">
    <property type="component" value="Unassembled WGS sequence"/>
</dbReference>
<keyword evidence="3" id="KW-1003">Cell membrane</keyword>
<dbReference type="PANTHER" id="PTHR35011">
    <property type="entry name" value="2,3-DIKETO-L-GULONATE TRAP TRANSPORTER SMALL PERMEASE PROTEIN YIAM"/>
    <property type="match status" value="1"/>
</dbReference>
<dbReference type="GO" id="GO:0022857">
    <property type="term" value="F:transmembrane transporter activity"/>
    <property type="evidence" value="ECO:0007669"/>
    <property type="project" value="UniProtKB-UniRule"/>
</dbReference>
<feature type="transmembrane region" description="Helical" evidence="9">
    <location>
        <begin position="88"/>
        <end position="106"/>
    </location>
</feature>
<dbReference type="GO" id="GO:0015740">
    <property type="term" value="P:C4-dicarboxylate transport"/>
    <property type="evidence" value="ECO:0007669"/>
    <property type="project" value="TreeGrafter"/>
</dbReference>
<comment type="subunit">
    <text evidence="9">The complex comprises the extracytoplasmic solute receptor protein and the two transmembrane proteins.</text>
</comment>
<gene>
    <name evidence="11" type="ORF">DNX69_04920</name>
</gene>
<dbReference type="EMBL" id="QKQS01000007">
    <property type="protein sequence ID" value="PZA13098.1"/>
    <property type="molecule type" value="Genomic_DNA"/>
</dbReference>
<evidence type="ECO:0000313" key="12">
    <source>
        <dbReference type="Proteomes" id="UP000248134"/>
    </source>
</evidence>
<comment type="subcellular location">
    <subcellularLocation>
        <location evidence="1 9">Cell inner membrane</location>
        <topology evidence="1 9">Multi-pass membrane protein</topology>
    </subcellularLocation>
</comment>
<dbReference type="Pfam" id="PF04290">
    <property type="entry name" value="DctQ"/>
    <property type="match status" value="1"/>
</dbReference>
<evidence type="ECO:0000256" key="4">
    <source>
        <dbReference type="ARBA" id="ARBA00022519"/>
    </source>
</evidence>
<name>A0A323UZ02_RHOPL</name>
<sequence>MLGRLLGYASALLAWLGGIALVLMMLHIAADVVARYIFNAPLHGTVEIVSAYYMVAVVFLPLAMIERANGHIVVELATQHFPSKVQDMLIGVVALLSAAYFGAFAWQTGGDAIKKYEIGEQALGTVAVTVWPTRFFLPIGCGMIALVLVYKAVRLFRGDRKVLQPHVAREAIE</sequence>
<evidence type="ECO:0000256" key="1">
    <source>
        <dbReference type="ARBA" id="ARBA00004429"/>
    </source>
</evidence>
<dbReference type="GO" id="GO:0005886">
    <property type="term" value="C:plasma membrane"/>
    <property type="evidence" value="ECO:0007669"/>
    <property type="project" value="UniProtKB-SubCell"/>
</dbReference>
<reference evidence="11 12" key="1">
    <citation type="submission" date="2018-06" db="EMBL/GenBank/DDBJ databases">
        <title>Draft Whole-Genome Sequence of the purple photosynthetic bacterium Rhodospeudomonas palustris XCP.</title>
        <authorList>
            <person name="Rayyan A."/>
            <person name="Meyer T.E."/>
            <person name="Kyndt J.A."/>
        </authorList>
    </citation>
    <scope>NUCLEOTIDE SEQUENCE [LARGE SCALE GENOMIC DNA]</scope>
    <source>
        <strain evidence="11 12">XCP</strain>
    </source>
</reference>